<evidence type="ECO:0000313" key="2">
    <source>
        <dbReference type="Proteomes" id="UP000595460"/>
    </source>
</evidence>
<organism evidence="1 2">
    <name type="scientific">Devosia oryziradicis</name>
    <dbReference type="NCBI Taxonomy" id="2801335"/>
    <lineage>
        <taxon>Bacteria</taxon>
        <taxon>Pseudomonadati</taxon>
        <taxon>Pseudomonadota</taxon>
        <taxon>Alphaproteobacteria</taxon>
        <taxon>Hyphomicrobiales</taxon>
        <taxon>Devosiaceae</taxon>
        <taxon>Devosia</taxon>
    </lineage>
</organism>
<proteinExistence type="predicted"/>
<evidence type="ECO:0008006" key="3">
    <source>
        <dbReference type="Google" id="ProtNLM"/>
    </source>
</evidence>
<name>A0ABX7BS25_9HYPH</name>
<protein>
    <recommendedName>
        <fullName evidence="3">HNH endonuclease 5 domain-containing protein</fullName>
    </recommendedName>
</protein>
<keyword evidence="2" id="KW-1185">Reference proteome</keyword>
<dbReference type="Proteomes" id="UP000595460">
    <property type="component" value="Chromosome"/>
</dbReference>
<accession>A0ABX7BS25</accession>
<reference evidence="1 2" key="1">
    <citation type="submission" date="2021-01" db="EMBL/GenBank/DDBJ databases">
        <title>Genome seq and assembly of Devosia sp. G19.</title>
        <authorList>
            <person name="Chhetri G."/>
        </authorList>
    </citation>
    <scope>NUCLEOTIDE SEQUENCE [LARGE SCALE GENOMIC DNA]</scope>
    <source>
        <strain evidence="1 2">G19</strain>
    </source>
</reference>
<evidence type="ECO:0000313" key="1">
    <source>
        <dbReference type="EMBL" id="QQR34745.1"/>
    </source>
</evidence>
<sequence length="415" mass="45047">MDKCIYCDEAKPFTDEHVVSAGLGGDDKRWMLTDCVCGDCNTKIFSKLEAKFLRSSPVAIARLFHQEKTRGRGGKPGVPSVTAAQSLLDDPASGVFLNQELGPGFVAAILPQLILQNGGTLTAHLPDVATGRSFLSDFKAVLCRDLVLVRKVKAGLEAAYELTELKWDAVTEEYVASGVQTSAKAPKTTDGIMWVEQLVMPKTAHSASRLTPRVYRRSQGQLVCAVIELDDAPRVLSLLRRNPDAIVVPDDATPITVEDTGVHLKIPMSIKVHDRVLTKICINLAAHLFGADFVRRPEFKTAKRYARTGEGNILKIGAEKHPANQLAGAADFGEVHVFCIAPAKAETEDSKLLSVMVQLYGGPFETFGLASLPENVPELQEPLFVIVAYNENRIEKYTLSELRAAAEADGLGPIA</sequence>
<dbReference type="EMBL" id="CP068047">
    <property type="protein sequence ID" value="QQR34745.1"/>
    <property type="molecule type" value="Genomic_DNA"/>
</dbReference>
<gene>
    <name evidence="1" type="ORF">JI749_10125</name>
</gene>
<dbReference type="RefSeq" id="WP_201653003.1">
    <property type="nucleotide sequence ID" value="NZ_CP068047.1"/>
</dbReference>